<accession>A0ABY7K351</accession>
<protein>
    <submittedName>
        <fullName evidence="2">Nuclear transport factor 2 family protein</fullName>
    </submittedName>
</protein>
<organism evidence="2 3">
    <name type="scientific">Jatrophihabitans cynanchi</name>
    <dbReference type="NCBI Taxonomy" id="2944128"/>
    <lineage>
        <taxon>Bacteria</taxon>
        <taxon>Bacillati</taxon>
        <taxon>Actinomycetota</taxon>
        <taxon>Actinomycetes</taxon>
        <taxon>Jatrophihabitantales</taxon>
        <taxon>Jatrophihabitantaceae</taxon>
        <taxon>Jatrophihabitans</taxon>
    </lineage>
</organism>
<dbReference type="EMBL" id="CP097463">
    <property type="protein sequence ID" value="WAX58333.1"/>
    <property type="molecule type" value="Genomic_DNA"/>
</dbReference>
<dbReference type="SUPFAM" id="SSF54427">
    <property type="entry name" value="NTF2-like"/>
    <property type="match status" value="1"/>
</dbReference>
<dbReference type="Proteomes" id="UP001164693">
    <property type="component" value="Chromosome"/>
</dbReference>
<sequence length="126" mass="14129">MTVTSTGPGVLLLELERQRLEALTARDFDQLERLCHPNLLYTHSSGHTDNCQTYLDRCRSGFYRYETIDCEVQGQVVAGNTVAFTEVMSAQVQVDGRPRTLHTHALAVWAQMSGGWRFVAYHAVGV</sequence>
<gene>
    <name evidence="2" type="ORF">M6B22_06100</name>
</gene>
<evidence type="ECO:0000313" key="2">
    <source>
        <dbReference type="EMBL" id="WAX58333.1"/>
    </source>
</evidence>
<dbReference type="Pfam" id="PF14534">
    <property type="entry name" value="DUF4440"/>
    <property type="match status" value="1"/>
</dbReference>
<dbReference type="InterPro" id="IPR032710">
    <property type="entry name" value="NTF2-like_dom_sf"/>
</dbReference>
<feature type="domain" description="DUF4440" evidence="1">
    <location>
        <begin position="12"/>
        <end position="117"/>
    </location>
</feature>
<reference evidence="2" key="1">
    <citation type="submission" date="2022-05" db="EMBL/GenBank/DDBJ databases">
        <title>Jatrophihabitans sp. SB3-54 whole genome sequence.</title>
        <authorList>
            <person name="Suh M.K."/>
            <person name="Eom M.K."/>
            <person name="Kim J.S."/>
            <person name="Kim H.S."/>
            <person name="Do H.E."/>
            <person name="Shin Y.K."/>
            <person name="Lee J.-S."/>
        </authorList>
    </citation>
    <scope>NUCLEOTIDE SEQUENCE</scope>
    <source>
        <strain evidence="2">SB3-54</strain>
    </source>
</reference>
<evidence type="ECO:0000313" key="3">
    <source>
        <dbReference type="Proteomes" id="UP001164693"/>
    </source>
</evidence>
<dbReference type="Gene3D" id="3.10.450.50">
    <property type="match status" value="1"/>
</dbReference>
<name>A0ABY7K351_9ACTN</name>
<evidence type="ECO:0000259" key="1">
    <source>
        <dbReference type="Pfam" id="PF14534"/>
    </source>
</evidence>
<dbReference type="RefSeq" id="WP_269444881.1">
    <property type="nucleotide sequence ID" value="NZ_CP097463.1"/>
</dbReference>
<dbReference type="InterPro" id="IPR027843">
    <property type="entry name" value="DUF4440"/>
</dbReference>
<keyword evidence="3" id="KW-1185">Reference proteome</keyword>
<proteinExistence type="predicted"/>